<dbReference type="Proteomes" id="UP000003635">
    <property type="component" value="Unassembled WGS sequence"/>
</dbReference>
<protein>
    <recommendedName>
        <fullName evidence="2">Spore protein YkvP/CgeB glycosyl transferase-like domain-containing protein</fullName>
    </recommendedName>
</protein>
<dbReference type="Pfam" id="PF13524">
    <property type="entry name" value="Glyco_trans_1_2"/>
    <property type="match status" value="1"/>
</dbReference>
<dbReference type="Gene3D" id="3.40.50.2000">
    <property type="entry name" value="Glycogen Phosphorylase B"/>
    <property type="match status" value="1"/>
</dbReference>
<dbReference type="RefSeq" id="WP_007255857.1">
    <property type="nucleotide sequence ID" value="NZ_CH724107.1"/>
</dbReference>
<dbReference type="InterPro" id="IPR055259">
    <property type="entry name" value="YkvP/CgeB_Glyco_trans-like"/>
</dbReference>
<evidence type="ECO:0000313" key="3">
    <source>
        <dbReference type="EMBL" id="EAR53123.1"/>
    </source>
</evidence>
<proteinExistence type="predicted"/>
<feature type="domain" description="Spore protein YkvP/CgeB glycosyl transferase-like" evidence="2">
    <location>
        <begin position="205"/>
        <end position="350"/>
    </location>
</feature>
<evidence type="ECO:0000313" key="4">
    <source>
        <dbReference type="Proteomes" id="UP000003635"/>
    </source>
</evidence>
<dbReference type="EMBL" id="AAOT01000001">
    <property type="protein sequence ID" value="EAR53123.1"/>
    <property type="molecule type" value="Genomic_DNA"/>
</dbReference>
<gene>
    <name evidence="3" type="ORF">OG2516_11686</name>
</gene>
<evidence type="ECO:0000256" key="1">
    <source>
        <dbReference type="SAM" id="MobiDB-lite"/>
    </source>
</evidence>
<name>Q2CJL6_OCEGH</name>
<keyword evidence="4" id="KW-1185">Reference proteome</keyword>
<dbReference type="HOGENOM" id="CLU_048101_0_0_5"/>
<dbReference type="AlphaFoldDB" id="Q2CJL6"/>
<feature type="region of interest" description="Disordered" evidence="1">
    <location>
        <begin position="352"/>
        <end position="372"/>
    </location>
</feature>
<dbReference type="STRING" id="314256.OG2516_11686"/>
<accession>Q2CJL6</accession>
<dbReference type="OrthoDB" id="9774625at2"/>
<dbReference type="SUPFAM" id="SSF53756">
    <property type="entry name" value="UDP-Glycosyltransferase/glycogen phosphorylase"/>
    <property type="match status" value="1"/>
</dbReference>
<feature type="compositionally biased region" description="Basic and acidic residues" evidence="1">
    <location>
        <begin position="355"/>
        <end position="372"/>
    </location>
</feature>
<evidence type="ECO:0000259" key="2">
    <source>
        <dbReference type="Pfam" id="PF13524"/>
    </source>
</evidence>
<reference evidence="3 4" key="1">
    <citation type="journal article" date="2010" name="J. Bacteriol.">
        <title>Genome sequences of Oceanicola granulosus HTCC2516(T) and Oceanicola batsensis HTCC2597(TDelta).</title>
        <authorList>
            <person name="Thrash J.C."/>
            <person name="Cho J.C."/>
            <person name="Vergin K.L."/>
            <person name="Giovannoni S.J."/>
        </authorList>
    </citation>
    <scope>NUCLEOTIDE SEQUENCE [LARGE SCALE GENOMIC DNA]</scope>
    <source>
        <strain evidence="4">ATCC BAA-861 / DSM 15982 / KCTC 12143 / HTCC2516</strain>
    </source>
</reference>
<dbReference type="eggNOG" id="COG4641">
    <property type="taxonomic scope" value="Bacteria"/>
</dbReference>
<comment type="caution">
    <text evidence="3">The sequence shown here is derived from an EMBL/GenBank/DDBJ whole genome shotgun (WGS) entry which is preliminary data.</text>
</comment>
<sequence>MSKPLDIVILGLSLASSWGNGHATTFRALIKGLAAEGHRVLFLEREVPWYAGDNRDLPDPDFCELVYYHALDDITGRHAARLEAADAVIVGSYVPEGAALIDRLAEMPLKRLCFYDIDTPVTMDLLDKGEDTHLAKRQVPLFDAYFSFSGGRVLDRLAERYGARRPLPLYCSVDETRYARADVPIKWDMGYLGTYSDDRQPGLEALLIEPARRLPGMRFVVAGPQYPDDIDWPANVERIEHLPPSEHAAFYSAQRFTLNITRAAMRRLGWSPSVRLFEAAAVGTPILSDRWRGLGELLPEGEAIVIADGTDDAVAALTGRDGTTPEALAARARKIVLAGHTGRARAAELAAELQKLPDEGTRREAKETPEWT</sequence>
<organism evidence="3 4">
    <name type="scientific">Oceanicola granulosus (strain ATCC BAA-861 / DSM 15982 / KCTC 12143 / HTCC2516)</name>
    <dbReference type="NCBI Taxonomy" id="314256"/>
    <lineage>
        <taxon>Bacteria</taxon>
        <taxon>Pseudomonadati</taxon>
        <taxon>Pseudomonadota</taxon>
        <taxon>Alphaproteobacteria</taxon>
        <taxon>Rhodobacterales</taxon>
        <taxon>Roseobacteraceae</taxon>
        <taxon>Oceanicola</taxon>
    </lineage>
</organism>